<evidence type="ECO:0000313" key="2">
    <source>
        <dbReference type="EMBL" id="TQS41621.1"/>
    </source>
</evidence>
<proteinExistence type="predicted"/>
<sequence length="159" mass="16460">MCVVSGSALPSEGSRITHSARLIPATPAGTGAPPSAHTRRFTTYRGSPASGRPGNSSICAPACPRACEPACLRARVPACLRVRVPACPRARVPACPRARVPACPRSRAPARTDIPRGPGNDEAPRVTCARGFITFQPTPPAGTRGTTGESASRPARSTR</sequence>
<feature type="compositionally biased region" description="Low complexity" evidence="1">
    <location>
        <begin position="100"/>
        <end position="111"/>
    </location>
</feature>
<gene>
    <name evidence="2" type="ORF">FL583_28600</name>
</gene>
<protein>
    <submittedName>
        <fullName evidence="2">Uncharacterized protein</fullName>
    </submittedName>
</protein>
<dbReference type="AlphaFoldDB" id="A0A545AK18"/>
<evidence type="ECO:0000256" key="1">
    <source>
        <dbReference type="SAM" id="MobiDB-lite"/>
    </source>
</evidence>
<keyword evidence="3" id="KW-1185">Reference proteome</keyword>
<organism evidence="2 3">
    <name type="scientific">Cryptosporangium phraense</name>
    <dbReference type="NCBI Taxonomy" id="2593070"/>
    <lineage>
        <taxon>Bacteria</taxon>
        <taxon>Bacillati</taxon>
        <taxon>Actinomycetota</taxon>
        <taxon>Actinomycetes</taxon>
        <taxon>Cryptosporangiales</taxon>
        <taxon>Cryptosporangiaceae</taxon>
        <taxon>Cryptosporangium</taxon>
    </lineage>
</organism>
<dbReference type="Proteomes" id="UP000317982">
    <property type="component" value="Unassembled WGS sequence"/>
</dbReference>
<name>A0A545AK18_9ACTN</name>
<reference evidence="2 3" key="1">
    <citation type="submission" date="2019-07" db="EMBL/GenBank/DDBJ databases">
        <title>Cryptosporangium phraense sp. nov., isolated from plant litter.</title>
        <authorList>
            <person name="Suriyachadkun C."/>
        </authorList>
    </citation>
    <scope>NUCLEOTIDE SEQUENCE [LARGE SCALE GENOMIC DNA]</scope>
    <source>
        <strain evidence="2 3">A-T 5661</strain>
    </source>
</reference>
<accession>A0A545AK18</accession>
<feature type="region of interest" description="Disordered" evidence="1">
    <location>
        <begin position="100"/>
        <end position="159"/>
    </location>
</feature>
<evidence type="ECO:0000313" key="3">
    <source>
        <dbReference type="Proteomes" id="UP000317982"/>
    </source>
</evidence>
<comment type="caution">
    <text evidence="2">The sequence shown here is derived from an EMBL/GenBank/DDBJ whole genome shotgun (WGS) entry which is preliminary data.</text>
</comment>
<dbReference type="EMBL" id="VIRS01000024">
    <property type="protein sequence ID" value="TQS41621.1"/>
    <property type="molecule type" value="Genomic_DNA"/>
</dbReference>
<dbReference type="InParanoid" id="A0A545AK18"/>